<keyword evidence="6 9" id="KW-1133">Transmembrane helix</keyword>
<evidence type="ECO:0000256" key="4">
    <source>
        <dbReference type="ARBA" id="ARBA00022475"/>
    </source>
</evidence>
<evidence type="ECO:0000256" key="5">
    <source>
        <dbReference type="ARBA" id="ARBA00022692"/>
    </source>
</evidence>
<organism evidence="10 11">
    <name type="scientific">Arthrobacter mangrovi</name>
    <dbReference type="NCBI Taxonomy" id="2966350"/>
    <lineage>
        <taxon>Bacteria</taxon>
        <taxon>Bacillati</taxon>
        <taxon>Actinomycetota</taxon>
        <taxon>Actinomycetes</taxon>
        <taxon>Micrococcales</taxon>
        <taxon>Micrococcaceae</taxon>
        <taxon>Arthrobacter</taxon>
    </lineage>
</organism>
<evidence type="ECO:0000256" key="1">
    <source>
        <dbReference type="ARBA" id="ARBA00004651"/>
    </source>
</evidence>
<keyword evidence="4" id="KW-1003">Cell membrane</keyword>
<evidence type="ECO:0000313" key="11">
    <source>
        <dbReference type="Proteomes" id="UP001209654"/>
    </source>
</evidence>
<comment type="similarity">
    <text evidence="2">Belongs to the AmiS/UreI family.</text>
</comment>
<evidence type="ECO:0000256" key="7">
    <source>
        <dbReference type="ARBA" id="ARBA00023136"/>
    </source>
</evidence>
<reference evidence="10 11" key="1">
    <citation type="journal article" date="2023" name="Int. J. Syst. Evol. Microbiol.">
        <title>Arthrobacter mangrovi sp. nov., an actinobacterium isolated from the rhizosphere of a mangrove.</title>
        <authorList>
            <person name="Hamada M."/>
            <person name="Saitou S."/>
            <person name="Enomoto N."/>
            <person name="Nanri K."/>
            <person name="Hidaka K."/>
            <person name="Miura T."/>
            <person name="Tamura T."/>
        </authorList>
    </citation>
    <scope>NUCLEOTIDE SEQUENCE [LARGE SCALE GENOMIC DNA]</scope>
    <source>
        <strain evidence="10 11">NBRC 112813</strain>
    </source>
</reference>
<keyword evidence="3" id="KW-0813">Transport</keyword>
<feature type="compositionally biased region" description="Pro residues" evidence="8">
    <location>
        <begin position="213"/>
        <end position="225"/>
    </location>
</feature>
<protein>
    <recommendedName>
        <fullName evidence="12">AmiS/UreI transporter</fullName>
    </recommendedName>
</protein>
<keyword evidence="11" id="KW-1185">Reference proteome</keyword>
<feature type="transmembrane region" description="Helical" evidence="9">
    <location>
        <begin position="169"/>
        <end position="190"/>
    </location>
</feature>
<keyword evidence="7 9" id="KW-0472">Membrane</keyword>
<proteinExistence type="inferred from homology"/>
<evidence type="ECO:0008006" key="12">
    <source>
        <dbReference type="Google" id="ProtNLM"/>
    </source>
</evidence>
<evidence type="ECO:0000256" key="2">
    <source>
        <dbReference type="ARBA" id="ARBA00010068"/>
    </source>
</evidence>
<feature type="transmembrane region" description="Helical" evidence="9">
    <location>
        <begin position="113"/>
        <end position="133"/>
    </location>
</feature>
<comment type="subcellular location">
    <subcellularLocation>
        <location evidence="1">Cell membrane</location>
        <topology evidence="1">Multi-pass membrane protein</topology>
    </subcellularLocation>
</comment>
<accession>A0ABQ5MPQ5</accession>
<evidence type="ECO:0000256" key="6">
    <source>
        <dbReference type="ARBA" id="ARBA00022989"/>
    </source>
</evidence>
<feature type="region of interest" description="Disordered" evidence="8">
    <location>
        <begin position="202"/>
        <end position="231"/>
    </location>
</feature>
<evidence type="ECO:0000313" key="10">
    <source>
        <dbReference type="EMBL" id="GLB65976.1"/>
    </source>
</evidence>
<sequence length="231" mass="23570">MSFICLILSGVALLINGLALLGRIPPRDSGTLNLLIGGLQLILATLIAVTAADDPARLLSAAGVVLFGLTYTYVGLNSLFDLGSAGVGWFCSLVAALAVVYAVSNLAADPFSAVLWSSWAVLWTLFFLLLALGRSAVTAYTGWATLLTSQLTTTVPAILGLNGAWPSGWGSAAAAAVLIALLFTAAGFLARRNGRAAVVLPEPEHTPAAKAPGPAPAELPRPAQEPAPAAV</sequence>
<feature type="transmembrane region" description="Helical" evidence="9">
    <location>
        <begin position="31"/>
        <end position="51"/>
    </location>
</feature>
<gene>
    <name evidence="10" type="ORF">AHIS1636_04150</name>
</gene>
<dbReference type="EMBL" id="BRVS01000001">
    <property type="protein sequence ID" value="GLB65976.1"/>
    <property type="molecule type" value="Genomic_DNA"/>
</dbReference>
<dbReference type="Proteomes" id="UP001209654">
    <property type="component" value="Unassembled WGS sequence"/>
</dbReference>
<feature type="transmembrane region" description="Helical" evidence="9">
    <location>
        <begin position="58"/>
        <end position="76"/>
    </location>
</feature>
<evidence type="ECO:0000256" key="8">
    <source>
        <dbReference type="SAM" id="MobiDB-lite"/>
    </source>
</evidence>
<evidence type="ECO:0000256" key="9">
    <source>
        <dbReference type="SAM" id="Phobius"/>
    </source>
</evidence>
<comment type="caution">
    <text evidence="10">The sequence shown here is derived from an EMBL/GenBank/DDBJ whole genome shotgun (WGS) entry which is preliminary data.</text>
</comment>
<dbReference type="Gene3D" id="1.25.40.600">
    <property type="match status" value="1"/>
</dbReference>
<name>A0ABQ5MPQ5_9MICC</name>
<feature type="transmembrane region" description="Helical" evidence="9">
    <location>
        <begin position="82"/>
        <end position="101"/>
    </location>
</feature>
<dbReference type="InterPro" id="IPR038523">
    <property type="entry name" value="AmiSUreI_transpt_sf"/>
</dbReference>
<keyword evidence="5 9" id="KW-0812">Transmembrane</keyword>
<dbReference type="RefSeq" id="WP_264794134.1">
    <property type="nucleotide sequence ID" value="NZ_BRVS01000001.1"/>
</dbReference>
<dbReference type="InterPro" id="IPR003211">
    <property type="entry name" value="AmiSUreI_transpt"/>
</dbReference>
<evidence type="ECO:0000256" key="3">
    <source>
        <dbReference type="ARBA" id="ARBA00022448"/>
    </source>
</evidence>
<dbReference type="Pfam" id="PF02293">
    <property type="entry name" value="AmiS_UreI"/>
    <property type="match status" value="1"/>
</dbReference>